<proteinExistence type="predicted"/>
<keyword evidence="3" id="KW-1185">Reference proteome</keyword>
<evidence type="ECO:0000256" key="1">
    <source>
        <dbReference type="SAM" id="MobiDB-lite"/>
    </source>
</evidence>
<evidence type="ECO:0000313" key="3">
    <source>
        <dbReference type="Proteomes" id="UP001219518"/>
    </source>
</evidence>
<feature type="compositionally biased region" description="Basic and acidic residues" evidence="1">
    <location>
        <begin position="39"/>
        <end position="51"/>
    </location>
</feature>
<comment type="caution">
    <text evidence="2">The sequence shown here is derived from an EMBL/GenBank/DDBJ whole genome shotgun (WGS) entry which is preliminary data.</text>
</comment>
<dbReference type="Proteomes" id="UP001219518">
    <property type="component" value="Unassembled WGS sequence"/>
</dbReference>
<keyword evidence="2" id="KW-0418">Kinase</keyword>
<gene>
    <name evidence="2" type="ORF">KUF71_019765</name>
</gene>
<name>A0AAE1L7P9_9NEOP</name>
<keyword evidence="2" id="KW-0808">Transferase</keyword>
<dbReference type="GO" id="GO:0016301">
    <property type="term" value="F:kinase activity"/>
    <property type="evidence" value="ECO:0007669"/>
    <property type="project" value="UniProtKB-KW"/>
</dbReference>
<reference evidence="2" key="1">
    <citation type="submission" date="2021-07" db="EMBL/GenBank/DDBJ databases">
        <authorList>
            <person name="Catto M.A."/>
            <person name="Jacobson A."/>
            <person name="Kennedy G."/>
            <person name="Labadie P."/>
            <person name="Hunt B.G."/>
            <person name="Srinivasan R."/>
        </authorList>
    </citation>
    <scope>NUCLEOTIDE SEQUENCE</scope>
    <source>
        <strain evidence="2">PL_HMW_Pooled</strain>
        <tissue evidence="2">Head</tissue>
    </source>
</reference>
<protein>
    <submittedName>
        <fullName evidence="2">Receptor-like cytoplasmic kinase 176</fullName>
    </submittedName>
</protein>
<dbReference type="AlphaFoldDB" id="A0AAE1L7P9"/>
<sequence length="57" mass="6357">MEKIIFLKVTGLVQADSSAPPRPTPKGEIIRKSVKKKLRSTEIRTRQKRPDSLVGLG</sequence>
<dbReference type="EMBL" id="JAHWGI010000118">
    <property type="protein sequence ID" value="KAK3909756.1"/>
    <property type="molecule type" value="Genomic_DNA"/>
</dbReference>
<organism evidence="2 3">
    <name type="scientific">Frankliniella fusca</name>
    <dbReference type="NCBI Taxonomy" id="407009"/>
    <lineage>
        <taxon>Eukaryota</taxon>
        <taxon>Metazoa</taxon>
        <taxon>Ecdysozoa</taxon>
        <taxon>Arthropoda</taxon>
        <taxon>Hexapoda</taxon>
        <taxon>Insecta</taxon>
        <taxon>Pterygota</taxon>
        <taxon>Neoptera</taxon>
        <taxon>Paraneoptera</taxon>
        <taxon>Thysanoptera</taxon>
        <taxon>Terebrantia</taxon>
        <taxon>Thripoidea</taxon>
        <taxon>Thripidae</taxon>
        <taxon>Frankliniella</taxon>
    </lineage>
</organism>
<accession>A0AAE1L7P9</accession>
<feature type="non-terminal residue" evidence="2">
    <location>
        <position position="1"/>
    </location>
</feature>
<feature type="region of interest" description="Disordered" evidence="1">
    <location>
        <begin position="15"/>
        <end position="57"/>
    </location>
</feature>
<reference evidence="2" key="2">
    <citation type="journal article" date="2023" name="BMC Genomics">
        <title>Pest status, molecular evolution, and epigenetic factors derived from the genome assembly of Frankliniella fusca, a thysanopteran phytovirus vector.</title>
        <authorList>
            <person name="Catto M.A."/>
            <person name="Labadie P.E."/>
            <person name="Jacobson A.L."/>
            <person name="Kennedy G.G."/>
            <person name="Srinivasan R."/>
            <person name="Hunt B.G."/>
        </authorList>
    </citation>
    <scope>NUCLEOTIDE SEQUENCE</scope>
    <source>
        <strain evidence="2">PL_HMW_Pooled</strain>
    </source>
</reference>
<evidence type="ECO:0000313" key="2">
    <source>
        <dbReference type="EMBL" id="KAK3909756.1"/>
    </source>
</evidence>
<keyword evidence="2" id="KW-0675">Receptor</keyword>